<gene>
    <name evidence="1" type="ORF">PEVE_00040180</name>
</gene>
<dbReference type="EMBL" id="CALNXI010000728">
    <property type="protein sequence ID" value="CAH3041142.1"/>
    <property type="molecule type" value="Genomic_DNA"/>
</dbReference>
<name>A0ABN8N1U8_9CNID</name>
<sequence length="99" mass="11689">MGTDSVVFLSKNTDIFRGQRFGINLPLNFDSRSIDRTMYRMPLLQMQSLADHSTHFRATCNFPTHGVKKTDYARDKLKNHDFFGTFSYQCLHYEYINIR</sequence>
<protein>
    <submittedName>
        <fullName evidence="1">Uncharacterized protein</fullName>
    </submittedName>
</protein>
<accession>A0ABN8N1U8</accession>
<proteinExistence type="predicted"/>
<reference evidence="1 2" key="1">
    <citation type="submission" date="2022-05" db="EMBL/GenBank/DDBJ databases">
        <authorList>
            <consortium name="Genoscope - CEA"/>
            <person name="William W."/>
        </authorList>
    </citation>
    <scope>NUCLEOTIDE SEQUENCE [LARGE SCALE GENOMIC DNA]</scope>
</reference>
<dbReference type="Proteomes" id="UP001159427">
    <property type="component" value="Unassembled WGS sequence"/>
</dbReference>
<keyword evidence="2" id="KW-1185">Reference proteome</keyword>
<evidence type="ECO:0000313" key="1">
    <source>
        <dbReference type="EMBL" id="CAH3041142.1"/>
    </source>
</evidence>
<organism evidence="1 2">
    <name type="scientific">Porites evermanni</name>
    <dbReference type="NCBI Taxonomy" id="104178"/>
    <lineage>
        <taxon>Eukaryota</taxon>
        <taxon>Metazoa</taxon>
        <taxon>Cnidaria</taxon>
        <taxon>Anthozoa</taxon>
        <taxon>Hexacorallia</taxon>
        <taxon>Scleractinia</taxon>
        <taxon>Fungiina</taxon>
        <taxon>Poritidae</taxon>
        <taxon>Porites</taxon>
    </lineage>
</organism>
<evidence type="ECO:0000313" key="2">
    <source>
        <dbReference type="Proteomes" id="UP001159427"/>
    </source>
</evidence>
<comment type="caution">
    <text evidence="1">The sequence shown here is derived from an EMBL/GenBank/DDBJ whole genome shotgun (WGS) entry which is preliminary data.</text>
</comment>